<keyword evidence="2" id="KW-0349">Heme</keyword>
<evidence type="ECO:0000313" key="6">
    <source>
        <dbReference type="Proteomes" id="UP001338125"/>
    </source>
</evidence>
<keyword evidence="6" id="KW-1185">Reference proteome</keyword>
<keyword evidence="4" id="KW-0408">Iron</keyword>
<evidence type="ECO:0000256" key="2">
    <source>
        <dbReference type="ARBA" id="ARBA00022617"/>
    </source>
</evidence>
<keyword evidence="5" id="KW-0560">Oxidoreductase</keyword>
<evidence type="ECO:0000256" key="1">
    <source>
        <dbReference type="ARBA" id="ARBA00001971"/>
    </source>
</evidence>
<comment type="caution">
    <text evidence="5">The sequence shown here is derived from an EMBL/GenBank/DDBJ whole genome shotgun (WGS) entry which is preliminary data.</text>
</comment>
<dbReference type="InterPro" id="IPR050121">
    <property type="entry name" value="Cytochrome_P450_monoxygenase"/>
</dbReference>
<dbReference type="GO" id="GO:0004497">
    <property type="term" value="F:monooxygenase activity"/>
    <property type="evidence" value="ECO:0007669"/>
    <property type="project" value="UniProtKB-KW"/>
</dbReference>
<gene>
    <name evidence="5" type="ORF">PT974_11124</name>
</gene>
<reference evidence="5 6" key="1">
    <citation type="submission" date="2024-01" db="EMBL/GenBank/DDBJ databases">
        <title>Complete genome of Cladobotryum mycophilum ATHUM6906.</title>
        <authorList>
            <person name="Christinaki A.C."/>
            <person name="Myridakis A.I."/>
            <person name="Kouvelis V.N."/>
        </authorList>
    </citation>
    <scope>NUCLEOTIDE SEQUENCE [LARGE SCALE GENOMIC DNA]</scope>
    <source>
        <strain evidence="5 6">ATHUM6906</strain>
    </source>
</reference>
<dbReference type="PANTHER" id="PTHR24305:SF199">
    <property type="entry name" value="P450, PUTATIVE (EUROFUNG)-RELATED"/>
    <property type="match status" value="1"/>
</dbReference>
<dbReference type="SUPFAM" id="SSF48264">
    <property type="entry name" value="Cytochrome P450"/>
    <property type="match status" value="2"/>
</dbReference>
<dbReference type="PROSITE" id="PS00086">
    <property type="entry name" value="CYTOCHROME_P450"/>
    <property type="match status" value="1"/>
</dbReference>
<name>A0ABR0S4A9_9HYPO</name>
<evidence type="ECO:0000256" key="3">
    <source>
        <dbReference type="ARBA" id="ARBA00022723"/>
    </source>
</evidence>
<proteinExistence type="predicted"/>
<keyword evidence="3" id="KW-0479">Metal-binding</keyword>
<protein>
    <submittedName>
        <fullName evidence="5">Cytochrome P450 monooxygenase lcsI</fullName>
    </submittedName>
</protein>
<organism evidence="5 6">
    <name type="scientific">Cladobotryum mycophilum</name>
    <dbReference type="NCBI Taxonomy" id="491253"/>
    <lineage>
        <taxon>Eukaryota</taxon>
        <taxon>Fungi</taxon>
        <taxon>Dikarya</taxon>
        <taxon>Ascomycota</taxon>
        <taxon>Pezizomycotina</taxon>
        <taxon>Sordariomycetes</taxon>
        <taxon>Hypocreomycetidae</taxon>
        <taxon>Hypocreales</taxon>
        <taxon>Hypocreaceae</taxon>
        <taxon>Cladobotryum</taxon>
    </lineage>
</organism>
<keyword evidence="5" id="KW-0503">Monooxygenase</keyword>
<dbReference type="InterPro" id="IPR017972">
    <property type="entry name" value="Cyt_P450_CS"/>
</dbReference>
<sequence length="248" mass="28192">MAWQLTILGWLNYIFIQAIYNIYFHPLSKVLGPCTWSASRLPFVWSLINGNMIRDTEELHCKYGCVLRIAPDEAIFAREDAWNGISAVRQSLQLFLKDTLWWAAQPGIPQSILSAIDPKERAVICRVLAPRFTTGALKEQEPVLHFYVNLLIERLLEIVDKAAQDVGNAAAKVGILSWTNFICFDIFGDLGFGESFDCLQCSQSSPFFNDKRHADQPFSVDPRACMGQHLARAEMRLILTKLGWKFHL</sequence>
<evidence type="ECO:0000256" key="4">
    <source>
        <dbReference type="ARBA" id="ARBA00023004"/>
    </source>
</evidence>
<dbReference type="InterPro" id="IPR036396">
    <property type="entry name" value="Cyt_P450_sf"/>
</dbReference>
<dbReference type="Gene3D" id="1.10.630.10">
    <property type="entry name" value="Cytochrome P450"/>
    <property type="match status" value="2"/>
</dbReference>
<evidence type="ECO:0000313" key="5">
    <source>
        <dbReference type="EMBL" id="KAK5987009.1"/>
    </source>
</evidence>
<comment type="cofactor">
    <cofactor evidence="1">
        <name>heme</name>
        <dbReference type="ChEBI" id="CHEBI:30413"/>
    </cofactor>
</comment>
<dbReference type="EMBL" id="JAVFKD010000016">
    <property type="protein sequence ID" value="KAK5987009.1"/>
    <property type="molecule type" value="Genomic_DNA"/>
</dbReference>
<accession>A0ABR0S4A9</accession>
<dbReference type="Proteomes" id="UP001338125">
    <property type="component" value="Unassembled WGS sequence"/>
</dbReference>
<dbReference type="PANTHER" id="PTHR24305">
    <property type="entry name" value="CYTOCHROME P450"/>
    <property type="match status" value="1"/>
</dbReference>